<gene>
    <name evidence="1" type="ORF">Din_027995</name>
</gene>
<organism evidence="1">
    <name type="scientific">Davidia involucrata</name>
    <name type="common">Dove tree</name>
    <dbReference type="NCBI Taxonomy" id="16924"/>
    <lineage>
        <taxon>Eukaryota</taxon>
        <taxon>Viridiplantae</taxon>
        <taxon>Streptophyta</taxon>
        <taxon>Embryophyta</taxon>
        <taxon>Tracheophyta</taxon>
        <taxon>Spermatophyta</taxon>
        <taxon>Magnoliopsida</taxon>
        <taxon>eudicotyledons</taxon>
        <taxon>Gunneridae</taxon>
        <taxon>Pentapetalae</taxon>
        <taxon>asterids</taxon>
        <taxon>Cornales</taxon>
        <taxon>Nyssaceae</taxon>
        <taxon>Davidia</taxon>
    </lineage>
</organism>
<protein>
    <submittedName>
        <fullName evidence="1">Uncharacterized protein</fullName>
    </submittedName>
</protein>
<sequence>MSFLAGRLAGTEGAYFLQESKHAVSRLIQKNKTKLPSPQSPSNASSSIENEAQADILPEVLRHSLPSKIFQPSPDSSLSTASRWVLHSDPNNVSSVSPDALNPLRAYVSLPQVTFGPKRWQLPNAENSFLASTANDLRRDKYTAVNPEKLKAAAVGLSQIAKAFAVATAIVFGGASLMFGLAASKLELQNSHDFRTKGKDLVQPKIEMVREQLVPLRTWVCQIRIYEQRYSEFYTCVAYKTISDLISGRRHVKEMAFGKGGGYKREASNKRAF</sequence>
<dbReference type="PANTHER" id="PTHR36704">
    <property type="entry name" value="PROTEIN, PUTATIVE-RELATED"/>
    <property type="match status" value="1"/>
</dbReference>
<proteinExistence type="predicted"/>
<evidence type="ECO:0000313" key="1">
    <source>
        <dbReference type="EMBL" id="MPA58554.1"/>
    </source>
</evidence>
<reference evidence="1" key="1">
    <citation type="submission" date="2019-08" db="EMBL/GenBank/DDBJ databases">
        <title>Reference gene set and small RNA set construction with multiple tissues from Davidia involucrata Baill.</title>
        <authorList>
            <person name="Yang H."/>
            <person name="Zhou C."/>
            <person name="Li G."/>
            <person name="Wang J."/>
            <person name="Gao P."/>
            <person name="Wang M."/>
            <person name="Wang R."/>
            <person name="Zhao Y."/>
        </authorList>
    </citation>
    <scope>NUCLEOTIDE SEQUENCE</scope>
    <source>
        <tissue evidence="1">Mixed with DoveR01_LX</tissue>
    </source>
</reference>
<dbReference type="AlphaFoldDB" id="A0A5B7AQ93"/>
<dbReference type="PANTHER" id="PTHR36704:SF1">
    <property type="entry name" value="OS06G0239700 PROTEIN"/>
    <property type="match status" value="1"/>
</dbReference>
<dbReference type="EMBL" id="GHES01027995">
    <property type="protein sequence ID" value="MPA58554.1"/>
    <property type="molecule type" value="Transcribed_RNA"/>
</dbReference>
<accession>A0A5B7AQ93</accession>
<name>A0A5B7AQ93_DAVIN</name>